<name>A0A2U0U1J4_9BACT</name>
<dbReference type="AlphaFoldDB" id="A0A2U0U1J4"/>
<evidence type="ECO:0000313" key="2">
    <source>
        <dbReference type="Proteomes" id="UP000245870"/>
    </source>
</evidence>
<organism evidence="1 2">
    <name type="scientific">Hallella colorans</name>
    <dbReference type="NCBI Taxonomy" id="1703337"/>
    <lineage>
        <taxon>Bacteria</taxon>
        <taxon>Pseudomonadati</taxon>
        <taxon>Bacteroidota</taxon>
        <taxon>Bacteroidia</taxon>
        <taxon>Bacteroidales</taxon>
        <taxon>Prevotellaceae</taxon>
        <taxon>Hallella</taxon>
    </lineage>
</organism>
<sequence length="31" mass="3885">MFLFNDMKCYLISDDHNDEIKCYRHFVPYIL</sequence>
<protein>
    <submittedName>
        <fullName evidence="1">Uncharacterized protein</fullName>
    </submittedName>
</protein>
<evidence type="ECO:0000313" key="1">
    <source>
        <dbReference type="EMBL" id="PVX50160.1"/>
    </source>
</evidence>
<keyword evidence="2" id="KW-1185">Reference proteome</keyword>
<proteinExistence type="predicted"/>
<gene>
    <name evidence="1" type="ORF">C7379_11842</name>
</gene>
<dbReference type="Proteomes" id="UP000245870">
    <property type="component" value="Unassembled WGS sequence"/>
</dbReference>
<accession>A0A2U0U1J4</accession>
<reference evidence="1 2" key="1">
    <citation type="submission" date="2018-05" db="EMBL/GenBank/DDBJ databases">
        <title>Genomic Encyclopedia of Type Strains, Phase IV (KMG-IV): sequencing the most valuable type-strain genomes for metagenomic binning, comparative biology and taxonomic classification.</title>
        <authorList>
            <person name="Goeker M."/>
        </authorList>
    </citation>
    <scope>NUCLEOTIDE SEQUENCE [LARGE SCALE GENOMIC DNA]</scope>
    <source>
        <strain evidence="1 2">DSM 100333</strain>
    </source>
</reference>
<comment type="caution">
    <text evidence="1">The sequence shown here is derived from an EMBL/GenBank/DDBJ whole genome shotgun (WGS) entry which is preliminary data.</text>
</comment>
<dbReference type="EMBL" id="QENY01000018">
    <property type="protein sequence ID" value="PVX50160.1"/>
    <property type="molecule type" value="Genomic_DNA"/>
</dbReference>